<dbReference type="EMBL" id="AJWK01022950">
    <property type="status" value="NOT_ANNOTATED_CDS"/>
    <property type="molecule type" value="Genomic_DNA"/>
</dbReference>
<comment type="similarity">
    <text evidence="1">Belongs to the type-B carboxylesterase/lipase family.</text>
</comment>
<name>A0A1B0CQ29_LUTLO</name>
<keyword evidence="8" id="KW-1185">Reference proteome</keyword>
<sequence>LKGFNKFLQRRFDENQDFADTYVYLFSHRGEGSYSDLVAGPNSKDYGVCHGDDIFYLFPYFDKLSFRSAPSSKDILMQETLVKLWVNFATQGKPTPVENLDIDWVPADKFPLNYLRIGNYRNSNKSIFGMENDLWRERSEFMRNIY</sequence>
<evidence type="ECO:0000256" key="1">
    <source>
        <dbReference type="ARBA" id="ARBA00005964"/>
    </source>
</evidence>
<dbReference type="Proteomes" id="UP000092461">
    <property type="component" value="Unassembled WGS sequence"/>
</dbReference>
<evidence type="ECO:0000259" key="6">
    <source>
        <dbReference type="Pfam" id="PF00135"/>
    </source>
</evidence>
<dbReference type="Pfam" id="PF00135">
    <property type="entry name" value="COesterase"/>
    <property type="match status" value="1"/>
</dbReference>
<dbReference type="EC" id="3.1.1.1" evidence="5"/>
<evidence type="ECO:0000256" key="3">
    <source>
        <dbReference type="ARBA" id="ARBA00022801"/>
    </source>
</evidence>
<dbReference type="EnsemblMetazoa" id="LLOJ006978-RA">
    <property type="protein sequence ID" value="LLOJ006978-PA"/>
    <property type="gene ID" value="LLOJ006978"/>
</dbReference>
<dbReference type="SUPFAM" id="SSF53474">
    <property type="entry name" value="alpha/beta-Hydrolases"/>
    <property type="match status" value="1"/>
</dbReference>
<evidence type="ECO:0000313" key="8">
    <source>
        <dbReference type="Proteomes" id="UP000092461"/>
    </source>
</evidence>
<evidence type="ECO:0000256" key="5">
    <source>
        <dbReference type="ARBA" id="ARBA00039155"/>
    </source>
</evidence>
<dbReference type="GO" id="GO:0106435">
    <property type="term" value="F:carboxylesterase activity"/>
    <property type="evidence" value="ECO:0007669"/>
    <property type="project" value="UniProtKB-EC"/>
</dbReference>
<keyword evidence="2" id="KW-0719">Serine esterase</keyword>
<dbReference type="AlphaFoldDB" id="A0A1B0CQ29"/>
<evidence type="ECO:0000313" key="7">
    <source>
        <dbReference type="EnsemblMetazoa" id="LLOJ006978-PA"/>
    </source>
</evidence>
<dbReference type="InterPro" id="IPR002018">
    <property type="entry name" value="CarbesteraseB"/>
</dbReference>
<feature type="domain" description="Carboxylesterase type B" evidence="6">
    <location>
        <begin position="16"/>
        <end position="128"/>
    </location>
</feature>
<dbReference type="Gene3D" id="3.40.50.1820">
    <property type="entry name" value="alpha/beta hydrolase"/>
    <property type="match status" value="1"/>
</dbReference>
<dbReference type="PANTHER" id="PTHR43142:SF1">
    <property type="entry name" value="CARBOXYLIC ESTER HYDROLASE"/>
    <property type="match status" value="1"/>
</dbReference>
<organism evidence="7 8">
    <name type="scientific">Lutzomyia longipalpis</name>
    <name type="common">Sand fly</name>
    <dbReference type="NCBI Taxonomy" id="7200"/>
    <lineage>
        <taxon>Eukaryota</taxon>
        <taxon>Metazoa</taxon>
        <taxon>Ecdysozoa</taxon>
        <taxon>Arthropoda</taxon>
        <taxon>Hexapoda</taxon>
        <taxon>Insecta</taxon>
        <taxon>Pterygota</taxon>
        <taxon>Neoptera</taxon>
        <taxon>Endopterygota</taxon>
        <taxon>Diptera</taxon>
        <taxon>Nematocera</taxon>
        <taxon>Psychodoidea</taxon>
        <taxon>Psychodidae</taxon>
        <taxon>Lutzomyia</taxon>
        <taxon>Lutzomyia</taxon>
    </lineage>
</organism>
<keyword evidence="4" id="KW-0325">Glycoprotein</keyword>
<protein>
    <recommendedName>
        <fullName evidence="5">carboxylesterase</fullName>
        <ecNumber evidence="5">3.1.1.1</ecNumber>
    </recommendedName>
</protein>
<proteinExistence type="inferred from homology"/>
<dbReference type="VEuPathDB" id="VectorBase:LLOJ006978"/>
<evidence type="ECO:0000256" key="4">
    <source>
        <dbReference type="ARBA" id="ARBA00023180"/>
    </source>
</evidence>
<dbReference type="VEuPathDB" id="VectorBase:LLONM1_008696"/>
<reference evidence="7" key="1">
    <citation type="submission" date="2020-05" db="UniProtKB">
        <authorList>
            <consortium name="EnsemblMetazoa"/>
        </authorList>
    </citation>
    <scope>IDENTIFICATION</scope>
    <source>
        <strain evidence="7">Jacobina</strain>
    </source>
</reference>
<accession>A0A1B0CQ29</accession>
<evidence type="ECO:0000256" key="2">
    <source>
        <dbReference type="ARBA" id="ARBA00022487"/>
    </source>
</evidence>
<keyword evidence="3" id="KW-0378">Hydrolase</keyword>
<dbReference type="PANTHER" id="PTHR43142">
    <property type="entry name" value="CARBOXYLIC ESTER HYDROLASE"/>
    <property type="match status" value="1"/>
</dbReference>
<dbReference type="InterPro" id="IPR029058">
    <property type="entry name" value="AB_hydrolase_fold"/>
</dbReference>